<comment type="function">
    <text evidence="12">Membrane-anchoring subunit of succinate dehydrogenase (SDH) that is involved in complex II of the mitochondrial electron transport chain and is responsible for transferring electrons from succinate to ubiquinone (coenzyme Q).</text>
</comment>
<gene>
    <name evidence="13" type="ORF">PXEA_LOCUS27721</name>
</gene>
<comment type="similarity">
    <text evidence="2 12">Belongs to the CybS family.</text>
</comment>
<dbReference type="OrthoDB" id="18577at2759"/>
<name>A0A3S5B5J7_9PLAT</name>
<reference evidence="13" key="1">
    <citation type="submission" date="2018-11" db="EMBL/GenBank/DDBJ databases">
        <authorList>
            <consortium name="Pathogen Informatics"/>
        </authorList>
    </citation>
    <scope>NUCLEOTIDE SEQUENCE</scope>
</reference>
<evidence type="ECO:0000313" key="14">
    <source>
        <dbReference type="Proteomes" id="UP000784294"/>
    </source>
</evidence>
<evidence type="ECO:0000256" key="3">
    <source>
        <dbReference type="ARBA" id="ARBA00022448"/>
    </source>
</evidence>
<dbReference type="Gene3D" id="1.20.1300.10">
    <property type="entry name" value="Fumarate reductase/succinate dehydrogenase, transmembrane subunit"/>
    <property type="match status" value="1"/>
</dbReference>
<dbReference type="PANTHER" id="PTHR13337">
    <property type="entry name" value="SUCCINATE DEHYDROGENASE"/>
    <property type="match status" value="1"/>
</dbReference>
<keyword evidence="6 12" id="KW-0809">Transit peptide</keyword>
<protein>
    <recommendedName>
        <fullName evidence="12">Succinate dehydrogenase [ubiquinone] cytochrome b small subunit</fullName>
    </recommendedName>
</protein>
<feature type="binding site" evidence="10">
    <location>
        <position position="116"/>
    </location>
    <ligand>
        <name>a ubiquinone</name>
        <dbReference type="ChEBI" id="CHEBI:16389"/>
        <note>ligand shared with IP/SDHB</note>
    </ligand>
</feature>
<evidence type="ECO:0000256" key="9">
    <source>
        <dbReference type="ARBA" id="ARBA00023136"/>
    </source>
</evidence>
<evidence type="ECO:0000256" key="2">
    <source>
        <dbReference type="ARBA" id="ARBA00007294"/>
    </source>
</evidence>
<organism evidence="13 14">
    <name type="scientific">Protopolystoma xenopodis</name>
    <dbReference type="NCBI Taxonomy" id="117903"/>
    <lineage>
        <taxon>Eukaryota</taxon>
        <taxon>Metazoa</taxon>
        <taxon>Spiralia</taxon>
        <taxon>Lophotrochozoa</taxon>
        <taxon>Platyhelminthes</taxon>
        <taxon>Monogenea</taxon>
        <taxon>Polyopisthocotylea</taxon>
        <taxon>Polystomatidea</taxon>
        <taxon>Polystomatidae</taxon>
        <taxon>Protopolystoma</taxon>
    </lineage>
</organism>
<dbReference type="AlphaFoldDB" id="A0A3S5B5J7"/>
<proteinExistence type="inferred from homology"/>
<evidence type="ECO:0000256" key="1">
    <source>
        <dbReference type="ARBA" id="ARBA00004448"/>
    </source>
</evidence>
<keyword evidence="7 12" id="KW-1133">Transmembrane helix</keyword>
<dbReference type="InterPro" id="IPR034804">
    <property type="entry name" value="SQR/QFR_C/D"/>
</dbReference>
<keyword evidence="4 12" id="KW-0812">Transmembrane</keyword>
<keyword evidence="12" id="KW-0816">Tricarboxylic acid cycle</keyword>
<keyword evidence="12" id="KW-0249">Electron transport</keyword>
<accession>A0A3S5B5J7</accession>
<evidence type="ECO:0000256" key="8">
    <source>
        <dbReference type="ARBA" id="ARBA00023128"/>
    </source>
</evidence>
<dbReference type="PANTHER" id="PTHR13337:SF2">
    <property type="entry name" value="SUCCINATE DEHYDROGENASE [UBIQUINONE] CYTOCHROME B SMALL SUBUNIT, MITOCHONDRIAL"/>
    <property type="match status" value="1"/>
</dbReference>
<dbReference type="EMBL" id="CAAALY010247332">
    <property type="protein sequence ID" value="VEL34281.1"/>
    <property type="molecule type" value="Genomic_DNA"/>
</dbReference>
<dbReference type="GO" id="GO:0046872">
    <property type="term" value="F:metal ion binding"/>
    <property type="evidence" value="ECO:0007669"/>
    <property type="project" value="UniProtKB-KW"/>
</dbReference>
<keyword evidence="8 12" id="KW-0496">Mitochondrion</keyword>
<dbReference type="Proteomes" id="UP000784294">
    <property type="component" value="Unassembled WGS sequence"/>
</dbReference>
<dbReference type="GO" id="GO:0006099">
    <property type="term" value="P:tricarboxylic acid cycle"/>
    <property type="evidence" value="ECO:0007669"/>
    <property type="project" value="UniProtKB-KW"/>
</dbReference>
<keyword evidence="12" id="KW-0349">Heme</keyword>
<keyword evidence="5 12" id="KW-0999">Mitochondrion inner membrane</keyword>
<feature type="transmembrane region" description="Helical" evidence="12">
    <location>
        <begin position="91"/>
        <end position="109"/>
    </location>
</feature>
<evidence type="ECO:0000313" key="13">
    <source>
        <dbReference type="EMBL" id="VEL34281.1"/>
    </source>
</evidence>
<dbReference type="GO" id="GO:0006121">
    <property type="term" value="P:mitochondrial electron transport, succinate to ubiquinone"/>
    <property type="evidence" value="ECO:0007669"/>
    <property type="project" value="TreeGrafter"/>
</dbReference>
<feature type="non-terminal residue" evidence="13">
    <location>
        <position position="165"/>
    </location>
</feature>
<keyword evidence="11" id="KW-0408">Iron</keyword>
<dbReference type="GO" id="GO:0048039">
    <property type="term" value="F:ubiquinone binding"/>
    <property type="evidence" value="ECO:0007669"/>
    <property type="project" value="TreeGrafter"/>
</dbReference>
<feature type="transmembrane region" description="Helical" evidence="12">
    <location>
        <begin position="129"/>
        <end position="150"/>
    </location>
</feature>
<feature type="binding site" description="axial binding residue" evidence="11">
    <location>
        <position position="104"/>
    </location>
    <ligand>
        <name>heme b</name>
        <dbReference type="ChEBI" id="CHEBI:60344"/>
        <note>ligand shared with SDHC</note>
    </ligand>
    <ligandPart>
        <name>Fe</name>
        <dbReference type="ChEBI" id="CHEBI:18248"/>
    </ligandPart>
</feature>
<sequence>HSRITCTQSIQGPVPHSNNFTDALCQNRNRYFSSFKQTLHNHDTIFLLFDTISAPVEIRGPIRPSVHWTIERAVAVSMLPMYPMAFILDNPIMNFVTVTAVSLHAYWGFYEVIRDYAFERRYGPLLMPILHTIWRIVCIIGYSGFLYFNFNDIGAIGAIKKLWSV</sequence>
<evidence type="ECO:0000256" key="11">
    <source>
        <dbReference type="PIRSR" id="PIRSR607992-2"/>
    </source>
</evidence>
<comment type="caution">
    <text evidence="13">The sequence shown here is derived from an EMBL/GenBank/DDBJ whole genome shotgun (WGS) entry which is preliminary data.</text>
</comment>
<comment type="caution">
    <text evidence="12">Lacks conserved residue(s) required for the propagation of feature annotation.</text>
</comment>
<keyword evidence="11 12" id="KW-0479">Metal-binding</keyword>
<keyword evidence="3 12" id="KW-0813">Transport</keyword>
<evidence type="ECO:0000256" key="7">
    <source>
        <dbReference type="ARBA" id="ARBA00022989"/>
    </source>
</evidence>
<evidence type="ECO:0000256" key="10">
    <source>
        <dbReference type="PIRSR" id="PIRSR607992-1"/>
    </source>
</evidence>
<dbReference type="GO" id="GO:0005743">
    <property type="term" value="C:mitochondrial inner membrane"/>
    <property type="evidence" value="ECO:0007669"/>
    <property type="project" value="UniProtKB-SubCell"/>
</dbReference>
<keyword evidence="9 12" id="KW-0472">Membrane</keyword>
<keyword evidence="14" id="KW-1185">Reference proteome</keyword>
<evidence type="ECO:0000256" key="6">
    <source>
        <dbReference type="ARBA" id="ARBA00022946"/>
    </source>
</evidence>
<dbReference type="InterPro" id="IPR007992">
    <property type="entry name" value="CybS"/>
</dbReference>
<evidence type="ECO:0000256" key="12">
    <source>
        <dbReference type="RuleBase" id="RU364031"/>
    </source>
</evidence>
<evidence type="ECO:0000256" key="5">
    <source>
        <dbReference type="ARBA" id="ARBA00022792"/>
    </source>
</evidence>
<dbReference type="GO" id="GO:0020037">
    <property type="term" value="F:heme binding"/>
    <property type="evidence" value="ECO:0007669"/>
    <property type="project" value="TreeGrafter"/>
</dbReference>
<dbReference type="Pfam" id="PF05328">
    <property type="entry name" value="CybS"/>
    <property type="match status" value="1"/>
</dbReference>
<comment type="subcellular location">
    <subcellularLocation>
        <location evidence="1 12">Mitochondrion inner membrane</location>
        <topology evidence="1 12">Multi-pass membrane protein</topology>
    </subcellularLocation>
</comment>
<evidence type="ECO:0000256" key="4">
    <source>
        <dbReference type="ARBA" id="ARBA00022692"/>
    </source>
</evidence>